<dbReference type="EMBL" id="BSXW01000396">
    <property type="protein sequence ID" value="GMF21135.1"/>
    <property type="molecule type" value="Genomic_DNA"/>
</dbReference>
<reference evidence="1" key="1">
    <citation type="submission" date="2023-04" db="EMBL/GenBank/DDBJ databases">
        <title>Phytophthora lilii NBRC 32176.</title>
        <authorList>
            <person name="Ichikawa N."/>
            <person name="Sato H."/>
            <person name="Tonouchi N."/>
        </authorList>
    </citation>
    <scope>NUCLEOTIDE SEQUENCE</scope>
    <source>
        <strain evidence="1">NBRC 32176</strain>
    </source>
</reference>
<sequence>MYITNLDTVLSKYPCNVCEAVFAPFRRSKTIRRRSVSSRFESFPKTPKIYRPAQDTIRKLLNKFDIMGVDHYVDHFIVYDFEAILKPLAFNEDHKTIYRNQHITVSVSVCNSLTREVRCLVNESTMELFKELLAYIEEIAERSKDTTLPSTKL</sequence>
<protein>
    <submittedName>
        <fullName evidence="1">Unnamed protein product</fullName>
    </submittedName>
</protein>
<comment type="caution">
    <text evidence="1">The sequence shown here is derived from an EMBL/GenBank/DDBJ whole genome shotgun (WGS) entry which is preliminary data.</text>
</comment>
<dbReference type="OrthoDB" id="5988713at2759"/>
<accession>A0A9W6TW37</accession>
<keyword evidence="2" id="KW-1185">Reference proteome</keyword>
<evidence type="ECO:0000313" key="1">
    <source>
        <dbReference type="EMBL" id="GMF21135.1"/>
    </source>
</evidence>
<evidence type="ECO:0000313" key="2">
    <source>
        <dbReference type="Proteomes" id="UP001165083"/>
    </source>
</evidence>
<organism evidence="1 2">
    <name type="scientific">Phytophthora lilii</name>
    <dbReference type="NCBI Taxonomy" id="2077276"/>
    <lineage>
        <taxon>Eukaryota</taxon>
        <taxon>Sar</taxon>
        <taxon>Stramenopiles</taxon>
        <taxon>Oomycota</taxon>
        <taxon>Peronosporomycetes</taxon>
        <taxon>Peronosporales</taxon>
        <taxon>Peronosporaceae</taxon>
        <taxon>Phytophthora</taxon>
    </lineage>
</organism>
<dbReference type="AlphaFoldDB" id="A0A9W6TW37"/>
<gene>
    <name evidence="1" type="ORF">Plil01_000830900</name>
</gene>
<dbReference type="Proteomes" id="UP001165083">
    <property type="component" value="Unassembled WGS sequence"/>
</dbReference>
<proteinExistence type="predicted"/>
<name>A0A9W6TW37_9STRA</name>